<dbReference type="Proteomes" id="UP000224634">
    <property type="component" value="Unassembled WGS sequence"/>
</dbReference>
<organism evidence="5 6">
    <name type="scientific">Polytolypa hystricis (strain UAMH7299)</name>
    <dbReference type="NCBI Taxonomy" id="1447883"/>
    <lineage>
        <taxon>Eukaryota</taxon>
        <taxon>Fungi</taxon>
        <taxon>Dikarya</taxon>
        <taxon>Ascomycota</taxon>
        <taxon>Pezizomycotina</taxon>
        <taxon>Eurotiomycetes</taxon>
        <taxon>Eurotiomycetidae</taxon>
        <taxon>Onygenales</taxon>
        <taxon>Onygenales incertae sedis</taxon>
        <taxon>Polytolypa</taxon>
    </lineage>
</organism>
<reference evidence="5 6" key="1">
    <citation type="submission" date="2017-10" db="EMBL/GenBank/DDBJ databases">
        <title>Comparative genomics in systemic dimorphic fungi from Ajellomycetaceae.</title>
        <authorList>
            <person name="Munoz J.F."/>
            <person name="Mcewen J.G."/>
            <person name="Clay O.K."/>
            <person name="Cuomo C.A."/>
        </authorList>
    </citation>
    <scope>NUCLEOTIDE SEQUENCE [LARGE SCALE GENOMIC DNA]</scope>
    <source>
        <strain evidence="5 6">UAMH7299</strain>
    </source>
</reference>
<evidence type="ECO:0000256" key="3">
    <source>
        <dbReference type="ARBA" id="ARBA00023002"/>
    </source>
</evidence>
<dbReference type="InterPro" id="IPR002347">
    <property type="entry name" value="SDR_fam"/>
</dbReference>
<dbReference type="STRING" id="1447883.A0A2B7YFC6"/>
<keyword evidence="3" id="KW-0560">Oxidoreductase</keyword>
<gene>
    <name evidence="5" type="ORF">AJ80_04060</name>
</gene>
<evidence type="ECO:0000313" key="5">
    <source>
        <dbReference type="EMBL" id="PGH19307.1"/>
    </source>
</evidence>
<dbReference type="PRINTS" id="PR00081">
    <property type="entry name" value="GDHRDH"/>
</dbReference>
<dbReference type="Gene3D" id="3.40.50.720">
    <property type="entry name" value="NAD(P)-binding Rossmann-like Domain"/>
    <property type="match status" value="1"/>
</dbReference>
<dbReference type="Pfam" id="PF00106">
    <property type="entry name" value="adh_short"/>
    <property type="match status" value="1"/>
</dbReference>
<sequence>MVIESRVAIVTGAASGMGEALAKDLHAQGWIVACVDLNRQAGESLAKSLGGNARFFYADVADYDSQSAMFAHVWQTWGRIDALCANAGIVDRSSVYILSHRGNRVSDIPPAPDLSCTDIDYKGVVYGTQLAVHFMRHNKVPGGKIVCTASIAGVFPHQSYPEYSGAKAAVVNFVRCVAPVLKIKENITVNAVLPGIVQTSIIPKELVDAVRPDCVTPISTIVAGYNRFLKDDTLNGQILEGSADKLLAYGLPEPMNGHATVRAYTVWDPLFKMLHNENSGLPNALP</sequence>
<dbReference type="SUPFAM" id="SSF51735">
    <property type="entry name" value="NAD(P)-binding Rossmann-fold domains"/>
    <property type="match status" value="1"/>
</dbReference>
<name>A0A2B7YFC6_POLH7</name>
<proteinExistence type="inferred from homology"/>
<dbReference type="AlphaFoldDB" id="A0A2B7YFC6"/>
<dbReference type="OrthoDB" id="37659at2759"/>
<dbReference type="InterPro" id="IPR020904">
    <property type="entry name" value="Sc_DH/Rdtase_CS"/>
</dbReference>
<dbReference type="GO" id="GO:0005737">
    <property type="term" value="C:cytoplasm"/>
    <property type="evidence" value="ECO:0007669"/>
    <property type="project" value="TreeGrafter"/>
</dbReference>
<accession>A0A2B7YFC6</accession>
<evidence type="ECO:0000256" key="1">
    <source>
        <dbReference type="ARBA" id="ARBA00006484"/>
    </source>
</evidence>
<dbReference type="InterPro" id="IPR036291">
    <property type="entry name" value="NAD(P)-bd_dom_sf"/>
</dbReference>
<evidence type="ECO:0000256" key="4">
    <source>
        <dbReference type="RuleBase" id="RU000363"/>
    </source>
</evidence>
<dbReference type="PRINTS" id="PR00080">
    <property type="entry name" value="SDRFAMILY"/>
</dbReference>
<dbReference type="GO" id="GO:0016491">
    <property type="term" value="F:oxidoreductase activity"/>
    <property type="evidence" value="ECO:0007669"/>
    <property type="project" value="UniProtKB-KW"/>
</dbReference>
<keyword evidence="2" id="KW-0521">NADP</keyword>
<dbReference type="EMBL" id="PDNA01000049">
    <property type="protein sequence ID" value="PGH19307.1"/>
    <property type="molecule type" value="Genomic_DNA"/>
</dbReference>
<protein>
    <recommendedName>
        <fullName evidence="7">15-hydroxyprostaglandin dehydrogenase (NAD(+))</fullName>
    </recommendedName>
</protein>
<evidence type="ECO:0008006" key="7">
    <source>
        <dbReference type="Google" id="ProtNLM"/>
    </source>
</evidence>
<dbReference type="PANTHER" id="PTHR44229:SF4">
    <property type="entry name" value="15-HYDROXYPROSTAGLANDIN DEHYDROGENASE [NAD(+)]"/>
    <property type="match status" value="1"/>
</dbReference>
<evidence type="ECO:0000256" key="2">
    <source>
        <dbReference type="ARBA" id="ARBA00022857"/>
    </source>
</evidence>
<evidence type="ECO:0000313" key="6">
    <source>
        <dbReference type="Proteomes" id="UP000224634"/>
    </source>
</evidence>
<comment type="similarity">
    <text evidence="1 4">Belongs to the short-chain dehydrogenases/reductases (SDR) family.</text>
</comment>
<keyword evidence="6" id="KW-1185">Reference proteome</keyword>
<dbReference type="PROSITE" id="PS00061">
    <property type="entry name" value="ADH_SHORT"/>
    <property type="match status" value="1"/>
</dbReference>
<comment type="caution">
    <text evidence="5">The sequence shown here is derived from an EMBL/GenBank/DDBJ whole genome shotgun (WGS) entry which is preliminary data.</text>
</comment>
<dbReference type="PANTHER" id="PTHR44229">
    <property type="entry name" value="15-HYDROXYPROSTAGLANDIN DEHYDROGENASE [NAD(+)]"/>
    <property type="match status" value="1"/>
</dbReference>